<feature type="DNA-binding region" description="H-T-H motif" evidence="4">
    <location>
        <begin position="36"/>
        <end position="55"/>
    </location>
</feature>
<dbReference type="AlphaFoldDB" id="A0A5C4US51"/>
<dbReference type="SUPFAM" id="SSF46689">
    <property type="entry name" value="Homeodomain-like"/>
    <property type="match status" value="1"/>
</dbReference>
<dbReference type="Pfam" id="PF13305">
    <property type="entry name" value="TetR_C_33"/>
    <property type="match status" value="1"/>
</dbReference>
<evidence type="ECO:0000313" key="7">
    <source>
        <dbReference type="Proteomes" id="UP000311713"/>
    </source>
</evidence>
<keyword evidence="2 4" id="KW-0238">DNA-binding</keyword>
<dbReference type="Pfam" id="PF00440">
    <property type="entry name" value="TetR_N"/>
    <property type="match status" value="1"/>
</dbReference>
<dbReference type="PANTHER" id="PTHR30055:SF220">
    <property type="entry name" value="TETR-FAMILY REGULATORY PROTEIN"/>
    <property type="match status" value="1"/>
</dbReference>
<dbReference type="InterPro" id="IPR050109">
    <property type="entry name" value="HTH-type_TetR-like_transc_reg"/>
</dbReference>
<evidence type="ECO:0000313" key="6">
    <source>
        <dbReference type="EMBL" id="TNM25789.1"/>
    </source>
</evidence>
<evidence type="ECO:0000256" key="4">
    <source>
        <dbReference type="PROSITE-ProRule" id="PRU00335"/>
    </source>
</evidence>
<gene>
    <name evidence="6" type="ORF">FH715_26225</name>
</gene>
<organism evidence="6 7">
    <name type="scientific">Streptomyces sedi</name>
    <dbReference type="NCBI Taxonomy" id="555059"/>
    <lineage>
        <taxon>Bacteria</taxon>
        <taxon>Bacillati</taxon>
        <taxon>Actinomycetota</taxon>
        <taxon>Actinomycetes</taxon>
        <taxon>Kitasatosporales</taxon>
        <taxon>Streptomycetaceae</taxon>
        <taxon>Streptomyces</taxon>
    </lineage>
</organism>
<dbReference type="OrthoDB" id="3173376at2"/>
<accession>A0A5C4US51</accession>
<evidence type="ECO:0000256" key="3">
    <source>
        <dbReference type="ARBA" id="ARBA00023163"/>
    </source>
</evidence>
<dbReference type="RefSeq" id="WP_139649666.1">
    <property type="nucleotide sequence ID" value="NZ_BAAAZS010000067.1"/>
</dbReference>
<dbReference type="InterPro" id="IPR009057">
    <property type="entry name" value="Homeodomain-like_sf"/>
</dbReference>
<name>A0A5C4US51_9ACTN</name>
<dbReference type="PROSITE" id="PS50977">
    <property type="entry name" value="HTH_TETR_2"/>
    <property type="match status" value="1"/>
</dbReference>
<dbReference type="Proteomes" id="UP000311713">
    <property type="component" value="Unassembled WGS sequence"/>
</dbReference>
<dbReference type="EMBL" id="VDGT01000028">
    <property type="protein sequence ID" value="TNM25789.1"/>
    <property type="molecule type" value="Genomic_DNA"/>
</dbReference>
<sequence>MPDTTERRPYHHGNLRTDLLDAAERGLRAHGAERLSLRDLARDVGVSHAAPRRHFADRRALLDALAESGFVRLGERLRTAVNEIGDEGDLPARLHAFASAYVRFATENAALIGLMNSSKHRPGATAVAEAAAAAFGQISDLIQDGQERGELEGDDPEETGLVIYATVLGITSMLNSGMVEPARLEGLVGTAVTQFLRGARPAEPR</sequence>
<evidence type="ECO:0000256" key="2">
    <source>
        <dbReference type="ARBA" id="ARBA00023125"/>
    </source>
</evidence>
<dbReference type="GO" id="GO:0000976">
    <property type="term" value="F:transcription cis-regulatory region binding"/>
    <property type="evidence" value="ECO:0007669"/>
    <property type="project" value="TreeGrafter"/>
</dbReference>
<keyword evidence="7" id="KW-1185">Reference proteome</keyword>
<dbReference type="InterPro" id="IPR001647">
    <property type="entry name" value="HTH_TetR"/>
</dbReference>
<comment type="caution">
    <text evidence="6">The sequence shown here is derived from an EMBL/GenBank/DDBJ whole genome shotgun (WGS) entry which is preliminary data.</text>
</comment>
<protein>
    <submittedName>
        <fullName evidence="6">TetR/AcrR family transcriptional regulator</fullName>
    </submittedName>
</protein>
<evidence type="ECO:0000256" key="1">
    <source>
        <dbReference type="ARBA" id="ARBA00023015"/>
    </source>
</evidence>
<reference evidence="6 7" key="1">
    <citation type="submission" date="2019-06" db="EMBL/GenBank/DDBJ databases">
        <title>Draft genome of Streptomyces sedi sp. JCM16909.</title>
        <authorList>
            <person name="Klykleung N."/>
            <person name="Tanasupawat S."/>
            <person name="Kudo T."/>
            <person name="Yuki M."/>
            <person name="Ohkuma M."/>
        </authorList>
    </citation>
    <scope>NUCLEOTIDE SEQUENCE [LARGE SCALE GENOMIC DNA]</scope>
    <source>
        <strain evidence="6 7">JCM 16909</strain>
    </source>
</reference>
<dbReference type="SUPFAM" id="SSF48498">
    <property type="entry name" value="Tetracyclin repressor-like, C-terminal domain"/>
    <property type="match status" value="1"/>
</dbReference>
<dbReference type="InterPro" id="IPR025996">
    <property type="entry name" value="MT1864/Rv1816-like_C"/>
</dbReference>
<feature type="domain" description="HTH tetR-type" evidence="5">
    <location>
        <begin position="13"/>
        <end position="73"/>
    </location>
</feature>
<keyword evidence="1" id="KW-0805">Transcription regulation</keyword>
<keyword evidence="3" id="KW-0804">Transcription</keyword>
<dbReference type="InterPro" id="IPR036271">
    <property type="entry name" value="Tet_transcr_reg_TetR-rel_C_sf"/>
</dbReference>
<dbReference type="PANTHER" id="PTHR30055">
    <property type="entry name" value="HTH-TYPE TRANSCRIPTIONAL REGULATOR RUTR"/>
    <property type="match status" value="1"/>
</dbReference>
<dbReference type="GO" id="GO:0003700">
    <property type="term" value="F:DNA-binding transcription factor activity"/>
    <property type="evidence" value="ECO:0007669"/>
    <property type="project" value="TreeGrafter"/>
</dbReference>
<evidence type="ECO:0000259" key="5">
    <source>
        <dbReference type="PROSITE" id="PS50977"/>
    </source>
</evidence>
<dbReference type="Gene3D" id="1.10.357.10">
    <property type="entry name" value="Tetracycline Repressor, domain 2"/>
    <property type="match status" value="1"/>
</dbReference>
<proteinExistence type="predicted"/>